<dbReference type="OrthoDB" id="7361428at2"/>
<dbReference type="EMBL" id="AONQ01000015">
    <property type="protein sequence ID" value="EME70599.1"/>
    <property type="molecule type" value="Genomic_DNA"/>
</dbReference>
<organism evidence="1 2">
    <name type="scientific">Paramagnetospirillum caucaseum</name>
    <dbReference type="NCBI Taxonomy" id="1244869"/>
    <lineage>
        <taxon>Bacteria</taxon>
        <taxon>Pseudomonadati</taxon>
        <taxon>Pseudomonadota</taxon>
        <taxon>Alphaproteobacteria</taxon>
        <taxon>Rhodospirillales</taxon>
        <taxon>Magnetospirillaceae</taxon>
        <taxon>Paramagnetospirillum</taxon>
    </lineage>
</organism>
<accession>M3ADP9</accession>
<proteinExistence type="predicted"/>
<dbReference type="RefSeq" id="WP_008615982.1">
    <property type="nucleotide sequence ID" value="NZ_AONQ01000015.1"/>
</dbReference>
<evidence type="ECO:0000313" key="2">
    <source>
        <dbReference type="Proteomes" id="UP000011744"/>
    </source>
</evidence>
<dbReference type="Proteomes" id="UP000011744">
    <property type="component" value="Unassembled WGS sequence"/>
</dbReference>
<keyword evidence="2" id="KW-1185">Reference proteome</keyword>
<dbReference type="AlphaFoldDB" id="M3ADP9"/>
<dbReference type="PATRIC" id="fig|1244869.3.peg.1523"/>
<evidence type="ECO:0000313" key="1">
    <source>
        <dbReference type="EMBL" id="EME70599.1"/>
    </source>
</evidence>
<sequence length="63" mass="7020">MSLPKTVLDCPHCQQSSDHRVHSYGDGTAIVWCGSCHNPRELLMAQLRRMARRDGRASVIAAE</sequence>
<gene>
    <name evidence="1" type="ORF">H261_07528</name>
</gene>
<reference evidence="1 2" key="1">
    <citation type="journal article" date="2014" name="Genome Announc.">
        <title>Draft Genome Sequence of Magnetospirillum sp. Strain SO-1, a Freshwater Magnetotactic Bacterium Isolated from the Ol'khovka River, Russia.</title>
        <authorList>
            <person name="Grouzdev D.S."/>
            <person name="Dziuba M.V."/>
            <person name="Sukhacheva M.S."/>
            <person name="Mardanov A.V."/>
            <person name="Beletskiy A.V."/>
            <person name="Kuznetsov B.B."/>
            <person name="Skryabin K.G."/>
        </authorList>
    </citation>
    <scope>NUCLEOTIDE SEQUENCE [LARGE SCALE GENOMIC DNA]</scope>
    <source>
        <strain evidence="1 2">SO-1</strain>
    </source>
</reference>
<dbReference type="eggNOG" id="ENOG502ZP3C">
    <property type="taxonomic scope" value="Bacteria"/>
</dbReference>
<comment type="caution">
    <text evidence="1">The sequence shown here is derived from an EMBL/GenBank/DDBJ whole genome shotgun (WGS) entry which is preliminary data.</text>
</comment>
<protein>
    <submittedName>
        <fullName evidence="1">Uncharacterized protein</fullName>
    </submittedName>
</protein>
<name>M3ADP9_9PROT</name>